<dbReference type="Gene3D" id="1.10.287.470">
    <property type="entry name" value="Helix hairpin bin"/>
    <property type="match status" value="1"/>
</dbReference>
<dbReference type="Pfam" id="PF25917">
    <property type="entry name" value="BSH_RND"/>
    <property type="match status" value="1"/>
</dbReference>
<sequence length="357" mass="39038">MMKKLFGVFLLGVALFFAWRWYSAHGAKPVSVPAAGASMGMMAFPVKAAQARLEKVSAKIDAVGDLQAGESIVLRPEISGRVSAIRFEEGHKAKAGDVLIELNAEEQRSAYAQSEAALKLEVESFKRIKEVRAKNLVSQQQYDESLARLQNAQAVLERDRVRLSRTLLIAPFDGILGLREVSLGDYVSPGQALVNLESVDPIKLDFKLAEKYAAHVVKGLKFDVSVDAWPGRTFHGEIQAVDPRLDEGTRTVKVRARLPNHDLALKPGMFAHISLDLGHVRDALFVQEQAVQAKGSASMVFRIIDGKAVLSPVKTGERRPGFVEITSGINNADWIVIDGQIKLRDGAPVVQLGKDAR</sequence>
<keyword evidence="2" id="KW-0175">Coiled coil</keyword>
<evidence type="ECO:0000313" key="6">
    <source>
        <dbReference type="EMBL" id="PZN79400.1"/>
    </source>
</evidence>
<evidence type="ECO:0000256" key="2">
    <source>
        <dbReference type="SAM" id="Coils"/>
    </source>
</evidence>
<feature type="domain" description="YknX-like C-terminal permuted SH3-like" evidence="5">
    <location>
        <begin position="288"/>
        <end position="350"/>
    </location>
</feature>
<reference evidence="6 7" key="1">
    <citation type="journal article" date="2018" name="Aquat. Microb. Ecol.">
        <title>Gammaproteobacterial methanotrophs dominate.</title>
        <authorList>
            <person name="Rissanen A.J."/>
            <person name="Saarenheimo J."/>
            <person name="Tiirola M."/>
            <person name="Peura S."/>
            <person name="Aalto S.L."/>
            <person name="Karvinen A."/>
            <person name="Nykanen H."/>
        </authorList>
    </citation>
    <scope>NUCLEOTIDE SEQUENCE [LARGE SCALE GENOMIC DNA]</scope>
    <source>
        <strain evidence="6">AMbin10</strain>
    </source>
</reference>
<dbReference type="AlphaFoldDB" id="A0A2W4SW56"/>
<gene>
    <name evidence="6" type="ORF">DM484_11535</name>
</gene>
<dbReference type="EMBL" id="QJPH01000301">
    <property type="protein sequence ID" value="PZN79400.1"/>
    <property type="molecule type" value="Genomic_DNA"/>
</dbReference>
<feature type="domain" description="CusB-like beta-barrel" evidence="4">
    <location>
        <begin position="205"/>
        <end position="275"/>
    </location>
</feature>
<dbReference type="SUPFAM" id="SSF111369">
    <property type="entry name" value="HlyD-like secretion proteins"/>
    <property type="match status" value="1"/>
</dbReference>
<feature type="domain" description="Multidrug resistance protein MdtA-like barrel-sandwich hybrid" evidence="3">
    <location>
        <begin position="73"/>
        <end position="194"/>
    </location>
</feature>
<dbReference type="InterPro" id="IPR058792">
    <property type="entry name" value="Beta-barrel_RND_2"/>
</dbReference>
<evidence type="ECO:0000259" key="4">
    <source>
        <dbReference type="Pfam" id="PF25954"/>
    </source>
</evidence>
<evidence type="ECO:0000259" key="3">
    <source>
        <dbReference type="Pfam" id="PF25917"/>
    </source>
</evidence>
<comment type="similarity">
    <text evidence="1">Belongs to the membrane fusion protein (MFP) (TC 8.A.1) family.</text>
</comment>
<accession>A0A2W4SW56</accession>
<dbReference type="Gene3D" id="2.40.50.100">
    <property type="match status" value="1"/>
</dbReference>
<dbReference type="Pfam" id="PF25954">
    <property type="entry name" value="Beta-barrel_RND_2"/>
    <property type="match status" value="1"/>
</dbReference>
<dbReference type="Pfam" id="PF25989">
    <property type="entry name" value="YknX_C"/>
    <property type="match status" value="1"/>
</dbReference>
<dbReference type="InterPro" id="IPR058625">
    <property type="entry name" value="MdtA-like_BSH"/>
</dbReference>
<dbReference type="Proteomes" id="UP000249396">
    <property type="component" value="Unassembled WGS sequence"/>
</dbReference>
<dbReference type="FunFam" id="2.40.30.170:FF:000010">
    <property type="entry name" value="Efflux RND transporter periplasmic adaptor subunit"/>
    <property type="match status" value="1"/>
</dbReference>
<dbReference type="GO" id="GO:1990281">
    <property type="term" value="C:efflux pump complex"/>
    <property type="evidence" value="ECO:0007669"/>
    <property type="project" value="TreeGrafter"/>
</dbReference>
<evidence type="ECO:0000259" key="5">
    <source>
        <dbReference type="Pfam" id="PF25989"/>
    </source>
</evidence>
<dbReference type="Gene3D" id="2.40.420.20">
    <property type="match status" value="1"/>
</dbReference>
<dbReference type="GO" id="GO:0015562">
    <property type="term" value="F:efflux transmembrane transporter activity"/>
    <property type="evidence" value="ECO:0007669"/>
    <property type="project" value="TreeGrafter"/>
</dbReference>
<dbReference type="Gene3D" id="2.40.30.170">
    <property type="match status" value="1"/>
</dbReference>
<dbReference type="InterPro" id="IPR006143">
    <property type="entry name" value="RND_pump_MFP"/>
</dbReference>
<proteinExistence type="inferred from homology"/>
<feature type="coiled-coil region" evidence="2">
    <location>
        <begin position="139"/>
        <end position="166"/>
    </location>
</feature>
<organism evidence="6 7">
    <name type="scientific">Candidatus Methylumidiphilus alinenensis</name>
    <dbReference type="NCBI Taxonomy" id="2202197"/>
    <lineage>
        <taxon>Bacteria</taxon>
        <taxon>Pseudomonadati</taxon>
        <taxon>Pseudomonadota</taxon>
        <taxon>Gammaproteobacteria</taxon>
        <taxon>Methylococcales</taxon>
        <taxon>Candidatus Methylumidiphilus</taxon>
    </lineage>
</organism>
<protein>
    <submittedName>
        <fullName evidence="6">Efflux transporter periplasmic adaptor subunit</fullName>
    </submittedName>
</protein>
<name>A0A2W4SW56_9GAMM</name>
<dbReference type="PANTHER" id="PTHR30469">
    <property type="entry name" value="MULTIDRUG RESISTANCE PROTEIN MDTA"/>
    <property type="match status" value="1"/>
</dbReference>
<comment type="caution">
    <text evidence="6">The sequence shown here is derived from an EMBL/GenBank/DDBJ whole genome shotgun (WGS) entry which is preliminary data.</text>
</comment>
<evidence type="ECO:0000256" key="1">
    <source>
        <dbReference type="ARBA" id="ARBA00009477"/>
    </source>
</evidence>
<dbReference type="PANTHER" id="PTHR30469:SF11">
    <property type="entry name" value="BLL4320 PROTEIN"/>
    <property type="match status" value="1"/>
</dbReference>
<evidence type="ECO:0000313" key="7">
    <source>
        <dbReference type="Proteomes" id="UP000249396"/>
    </source>
</evidence>
<dbReference type="InterPro" id="IPR058637">
    <property type="entry name" value="YknX-like_C"/>
</dbReference>
<dbReference type="NCBIfam" id="TIGR01730">
    <property type="entry name" value="RND_mfp"/>
    <property type="match status" value="1"/>
</dbReference>